<dbReference type="EMBL" id="NMUH01003513">
    <property type="protein sequence ID" value="MQM05990.1"/>
    <property type="molecule type" value="Genomic_DNA"/>
</dbReference>
<evidence type="ECO:0000313" key="2">
    <source>
        <dbReference type="EMBL" id="MQM05990.1"/>
    </source>
</evidence>
<evidence type="ECO:0000256" key="1">
    <source>
        <dbReference type="SAM" id="Phobius"/>
    </source>
</evidence>
<keyword evidence="1" id="KW-0812">Transmembrane</keyword>
<protein>
    <submittedName>
        <fullName evidence="2">Uncharacterized protein</fullName>
    </submittedName>
</protein>
<accession>A0A843WTS4</accession>
<keyword evidence="1" id="KW-1133">Transmembrane helix</keyword>
<feature type="transmembrane region" description="Helical" evidence="1">
    <location>
        <begin position="187"/>
        <end position="206"/>
    </location>
</feature>
<feature type="transmembrane region" description="Helical" evidence="1">
    <location>
        <begin position="212"/>
        <end position="238"/>
    </location>
</feature>
<dbReference type="Proteomes" id="UP000652761">
    <property type="component" value="Unassembled WGS sequence"/>
</dbReference>
<proteinExistence type="predicted"/>
<sequence>MRRPIASGYCRGALPHHDGIATACGGATVPVGASGVSVARLCVGVCPRAGFALGTFGQQCGMVLVVLPRLFARCLALKGLSRSEVVSIAWEPRPQEPVEGVLWATSVLELAVDRADSGAEGKTRQSLVSLPLSAFVPEPRSGVRREVAAWPGCGVACVVCSVAALSRPCTGTEAGARLASRACGLRVPLLVASGGGLVAVVVTAFSSRHFQVFLVARACTVVIARLCLVSVGVVGLALGRPVLLVVPTSVFSRFRGPVLGCQPVMAPACVASRPGGVSGVQGGSACGPSTLCAERCFRFVLDSVGFCGSRVCCPTSVGGPGIAMFSSAA</sequence>
<name>A0A843WTS4_COLES</name>
<evidence type="ECO:0000313" key="3">
    <source>
        <dbReference type="Proteomes" id="UP000652761"/>
    </source>
</evidence>
<gene>
    <name evidence="2" type="ORF">Taro_038808</name>
</gene>
<organism evidence="2 3">
    <name type="scientific">Colocasia esculenta</name>
    <name type="common">Wild taro</name>
    <name type="synonym">Arum esculentum</name>
    <dbReference type="NCBI Taxonomy" id="4460"/>
    <lineage>
        <taxon>Eukaryota</taxon>
        <taxon>Viridiplantae</taxon>
        <taxon>Streptophyta</taxon>
        <taxon>Embryophyta</taxon>
        <taxon>Tracheophyta</taxon>
        <taxon>Spermatophyta</taxon>
        <taxon>Magnoliopsida</taxon>
        <taxon>Liliopsida</taxon>
        <taxon>Araceae</taxon>
        <taxon>Aroideae</taxon>
        <taxon>Colocasieae</taxon>
        <taxon>Colocasia</taxon>
    </lineage>
</organism>
<keyword evidence="3" id="KW-1185">Reference proteome</keyword>
<keyword evidence="1" id="KW-0472">Membrane</keyword>
<dbReference type="AlphaFoldDB" id="A0A843WTS4"/>
<reference evidence="2" key="1">
    <citation type="submission" date="2017-07" db="EMBL/GenBank/DDBJ databases">
        <title>Taro Niue Genome Assembly and Annotation.</title>
        <authorList>
            <person name="Atibalentja N."/>
            <person name="Keating K."/>
            <person name="Fields C.J."/>
        </authorList>
    </citation>
    <scope>NUCLEOTIDE SEQUENCE</scope>
    <source>
        <strain evidence="2">Niue_2</strain>
        <tissue evidence="2">Leaf</tissue>
    </source>
</reference>
<comment type="caution">
    <text evidence="2">The sequence shown here is derived from an EMBL/GenBank/DDBJ whole genome shotgun (WGS) entry which is preliminary data.</text>
</comment>